<name>A0AC34QZ31_9BILA</name>
<protein>
    <submittedName>
        <fullName evidence="2">Uncharacterized protein</fullName>
    </submittedName>
</protein>
<sequence length="474" mass="52756">MFLPASSDYKFSIPTTIDGGAVWVAGNREKTLFAVLSPGSLFIYQANSVYIYGVDISEDSEPFNIDDRTVYDSNDAKLAQAYMLRHRHPNVSIYLSVLAKINSIATCVASLKDDLFVCLDDGWIHRITWAGDVRQELSFNIRNVPLSNDQVNAKYTRIGDNKVHVVDIVYCPLIGGLCVVLSDGRAALLVSENYKFELTSIVGIWTLGLVDAVCCAANHKFRLLYFGCSNGDVAAYHMDDTNGAMIQTFRVKLAIKDGTEYLSRLGKVRQIQCLPQGLVFAVTWESLDFVEQNGVEKPDSATSSSSSSTLVQSKLCLPPIISFFSPFGAQWWCSLEDASDRLCVENHPYLSVEWGSEGFQLWTANMDGLGMINLSRSISVNQPSLECFDRVALVSADSIYLSPSRNKEKLATAPHCVWSIYSPPQEYISVNFPLRFAAFDENCEKSLIVAGTRGFAHLQIKSGKWRLFRNENQE</sequence>
<evidence type="ECO:0000313" key="1">
    <source>
        <dbReference type="Proteomes" id="UP000887576"/>
    </source>
</evidence>
<reference evidence="2" key="1">
    <citation type="submission" date="2022-11" db="UniProtKB">
        <authorList>
            <consortium name="WormBaseParasite"/>
        </authorList>
    </citation>
    <scope>IDENTIFICATION</scope>
</reference>
<accession>A0AC34QZ31</accession>
<organism evidence="1 2">
    <name type="scientific">Panagrolaimus sp. JU765</name>
    <dbReference type="NCBI Taxonomy" id="591449"/>
    <lineage>
        <taxon>Eukaryota</taxon>
        <taxon>Metazoa</taxon>
        <taxon>Ecdysozoa</taxon>
        <taxon>Nematoda</taxon>
        <taxon>Chromadorea</taxon>
        <taxon>Rhabditida</taxon>
        <taxon>Tylenchina</taxon>
        <taxon>Panagrolaimomorpha</taxon>
        <taxon>Panagrolaimoidea</taxon>
        <taxon>Panagrolaimidae</taxon>
        <taxon>Panagrolaimus</taxon>
    </lineage>
</organism>
<dbReference type="WBParaSite" id="JU765_v2.g20514.t1">
    <property type="protein sequence ID" value="JU765_v2.g20514.t1"/>
    <property type="gene ID" value="JU765_v2.g20514"/>
</dbReference>
<dbReference type="Proteomes" id="UP000887576">
    <property type="component" value="Unplaced"/>
</dbReference>
<proteinExistence type="predicted"/>
<evidence type="ECO:0000313" key="2">
    <source>
        <dbReference type="WBParaSite" id="JU765_v2.g20514.t1"/>
    </source>
</evidence>